<dbReference type="RefSeq" id="WP_237339385.1">
    <property type="nucleotide sequence ID" value="NZ_BAABCM010000026.1"/>
</dbReference>
<name>A0ABP7JYA7_9PSEU</name>
<feature type="transmembrane region" description="Helical" evidence="1">
    <location>
        <begin position="139"/>
        <end position="160"/>
    </location>
</feature>
<gene>
    <name evidence="2" type="ORF">GCM10022380_87970</name>
</gene>
<evidence type="ECO:0000256" key="1">
    <source>
        <dbReference type="SAM" id="Phobius"/>
    </source>
</evidence>
<protein>
    <submittedName>
        <fullName evidence="2">CbtA family protein</fullName>
    </submittedName>
</protein>
<proteinExistence type="predicted"/>
<organism evidence="2 3">
    <name type="scientific">Amycolatopsis tucumanensis</name>
    <dbReference type="NCBI Taxonomy" id="401106"/>
    <lineage>
        <taxon>Bacteria</taxon>
        <taxon>Bacillati</taxon>
        <taxon>Actinomycetota</taxon>
        <taxon>Actinomycetes</taxon>
        <taxon>Pseudonocardiales</taxon>
        <taxon>Pseudonocardiaceae</taxon>
        <taxon>Amycolatopsis</taxon>
    </lineage>
</organism>
<dbReference type="Pfam" id="PF09490">
    <property type="entry name" value="CbtA"/>
    <property type="match status" value="1"/>
</dbReference>
<evidence type="ECO:0000313" key="3">
    <source>
        <dbReference type="Proteomes" id="UP001501624"/>
    </source>
</evidence>
<dbReference type="EMBL" id="BAABCM010000026">
    <property type="protein sequence ID" value="GAA3856919.1"/>
    <property type="molecule type" value="Genomic_DNA"/>
</dbReference>
<sequence>MTLLPLLGRGLLAGGAAGLLSGAFSWVFAEPVLDRAVALEAARRATEGTPESAEVFSRSTQHAGLLFGTTVTGLAFGVLFAVVYAVLQRRRPEDRPWSLSLRLAGAAFLAVEFLPFLRYPGNPPGVGVPATVSERVNSWLAAIAISIVFVTAAWQLAGYLRRRGVPDPARQLAVAGTVVAGLIVLFLLPENPDPVTAPATLVWQFRLLSLASLGLLWTALGTGFGLLGEHARSVVHRAHAGLAQS</sequence>
<dbReference type="InterPro" id="IPR012666">
    <property type="entry name" value="CbtA_put"/>
</dbReference>
<dbReference type="Proteomes" id="UP001501624">
    <property type="component" value="Unassembled WGS sequence"/>
</dbReference>
<evidence type="ECO:0000313" key="2">
    <source>
        <dbReference type="EMBL" id="GAA3856919.1"/>
    </source>
</evidence>
<feature type="transmembrane region" description="Helical" evidence="1">
    <location>
        <begin position="99"/>
        <end position="119"/>
    </location>
</feature>
<keyword evidence="1" id="KW-0812">Transmembrane</keyword>
<keyword evidence="1" id="KW-1133">Transmembrane helix</keyword>
<feature type="transmembrane region" description="Helical" evidence="1">
    <location>
        <begin position="172"/>
        <end position="188"/>
    </location>
</feature>
<reference evidence="3" key="1">
    <citation type="journal article" date="2019" name="Int. J. Syst. Evol. Microbiol.">
        <title>The Global Catalogue of Microorganisms (GCM) 10K type strain sequencing project: providing services to taxonomists for standard genome sequencing and annotation.</title>
        <authorList>
            <consortium name="The Broad Institute Genomics Platform"/>
            <consortium name="The Broad Institute Genome Sequencing Center for Infectious Disease"/>
            <person name="Wu L."/>
            <person name="Ma J."/>
        </authorList>
    </citation>
    <scope>NUCLEOTIDE SEQUENCE [LARGE SCALE GENOMIC DNA]</scope>
    <source>
        <strain evidence="3">JCM 17017</strain>
    </source>
</reference>
<feature type="transmembrane region" description="Helical" evidence="1">
    <location>
        <begin position="65"/>
        <end position="87"/>
    </location>
</feature>
<accession>A0ABP7JYA7</accession>
<feature type="transmembrane region" description="Helical" evidence="1">
    <location>
        <begin position="208"/>
        <end position="227"/>
    </location>
</feature>
<keyword evidence="1" id="KW-0472">Membrane</keyword>
<comment type="caution">
    <text evidence="2">The sequence shown here is derived from an EMBL/GenBank/DDBJ whole genome shotgun (WGS) entry which is preliminary data.</text>
</comment>
<keyword evidence="3" id="KW-1185">Reference proteome</keyword>